<evidence type="ECO:0000256" key="5">
    <source>
        <dbReference type="ARBA" id="ARBA00023136"/>
    </source>
</evidence>
<keyword evidence="4 6" id="KW-1133">Transmembrane helix</keyword>
<dbReference type="GO" id="GO:0022857">
    <property type="term" value="F:transmembrane transporter activity"/>
    <property type="evidence" value="ECO:0007669"/>
    <property type="project" value="InterPro"/>
</dbReference>
<evidence type="ECO:0000256" key="2">
    <source>
        <dbReference type="ARBA" id="ARBA00022475"/>
    </source>
</evidence>
<feature type="transmembrane region" description="Helical" evidence="6">
    <location>
        <begin position="81"/>
        <end position="100"/>
    </location>
</feature>
<dbReference type="GO" id="GO:0005886">
    <property type="term" value="C:plasma membrane"/>
    <property type="evidence" value="ECO:0007669"/>
    <property type="project" value="UniProtKB-SubCell"/>
</dbReference>
<evidence type="ECO:0000256" key="6">
    <source>
        <dbReference type="SAM" id="Phobius"/>
    </source>
</evidence>
<keyword evidence="5 6" id="KW-0472">Membrane</keyword>
<keyword evidence="3 6" id="KW-0812">Transmembrane</keyword>
<feature type="transmembrane region" description="Helical" evidence="6">
    <location>
        <begin position="168"/>
        <end position="190"/>
    </location>
</feature>
<feature type="transmembrane region" description="Helical" evidence="6">
    <location>
        <begin position="132"/>
        <end position="156"/>
    </location>
</feature>
<dbReference type="Pfam" id="PF02653">
    <property type="entry name" value="BPD_transp_2"/>
    <property type="match status" value="1"/>
</dbReference>
<evidence type="ECO:0000313" key="7">
    <source>
        <dbReference type="EMBL" id="MUN62897.1"/>
    </source>
</evidence>
<sequence length="327" mass="32645">MTTTVSSRTTSDATARRRRLLELVQSYGVIGALLLLGLVATAFSPSFANPGNLTGIVTAACFIGLITIGQSFVLISGGIDLSVGSMVGLGTVVAALAAPYGWGLALTAPILAGAVMGLINGLLIGKARMAPFIVTLSALLAVKGIALVLAGSSIVITGGTFTTIGNGSLLGVSNLIWILLAAFALAALVLNRTTFGSRVFALGGNEDAAKMLGVDVGNVKVAVYTISGALAGLAGALLASRLSSGVATLGTGYELRSIAAAVIGGVLLTGGVGSMLGALCGALLIATIGNVINQIGSLNAYYQDLATGLFLVLAVVVQGVLTNRRRQ</sequence>
<keyword evidence="2" id="KW-1003">Cell membrane</keyword>
<evidence type="ECO:0000256" key="1">
    <source>
        <dbReference type="ARBA" id="ARBA00004651"/>
    </source>
</evidence>
<gene>
    <name evidence="7" type="ORF">GMA12_07045</name>
</gene>
<evidence type="ECO:0000256" key="4">
    <source>
        <dbReference type="ARBA" id="ARBA00022989"/>
    </source>
</evidence>
<dbReference type="InterPro" id="IPR001851">
    <property type="entry name" value="ABC_transp_permease"/>
</dbReference>
<proteinExistence type="predicted"/>
<dbReference type="RefSeq" id="WP_156268565.1">
    <property type="nucleotide sequence ID" value="NZ_WOGU01000005.1"/>
</dbReference>
<dbReference type="Proteomes" id="UP000436989">
    <property type="component" value="Unassembled WGS sequence"/>
</dbReference>
<evidence type="ECO:0000256" key="3">
    <source>
        <dbReference type="ARBA" id="ARBA00022692"/>
    </source>
</evidence>
<feature type="transmembrane region" description="Helical" evidence="6">
    <location>
        <begin position="20"/>
        <end position="43"/>
    </location>
</feature>
<feature type="transmembrane region" description="Helical" evidence="6">
    <location>
        <begin position="106"/>
        <end position="125"/>
    </location>
</feature>
<dbReference type="AlphaFoldDB" id="A0A6N8GKX8"/>
<feature type="transmembrane region" description="Helical" evidence="6">
    <location>
        <begin position="55"/>
        <end position="74"/>
    </location>
</feature>
<name>A0A6N8GKX8_9MICC</name>
<reference evidence="7 8" key="1">
    <citation type="submission" date="2019-12" db="EMBL/GenBank/DDBJ databases">
        <authorList>
            <person name="Shi Y."/>
        </authorList>
    </citation>
    <scope>NUCLEOTIDE SEQUENCE [LARGE SCALE GENOMIC DNA]</scope>
    <source>
        <strain evidence="7 8">JCM 17929</strain>
    </source>
</reference>
<comment type="subcellular location">
    <subcellularLocation>
        <location evidence="1">Cell membrane</location>
        <topology evidence="1">Multi-pass membrane protein</topology>
    </subcellularLocation>
</comment>
<keyword evidence="8" id="KW-1185">Reference proteome</keyword>
<dbReference type="CDD" id="cd06579">
    <property type="entry name" value="TM_PBP1_transp_AraH_like"/>
    <property type="match status" value="1"/>
</dbReference>
<feature type="transmembrane region" description="Helical" evidence="6">
    <location>
        <begin position="258"/>
        <end position="288"/>
    </location>
</feature>
<dbReference type="PANTHER" id="PTHR32196">
    <property type="entry name" value="ABC TRANSPORTER PERMEASE PROTEIN YPHD-RELATED-RELATED"/>
    <property type="match status" value="1"/>
</dbReference>
<comment type="caution">
    <text evidence="7">The sequence shown here is derived from an EMBL/GenBank/DDBJ whole genome shotgun (WGS) entry which is preliminary data.</text>
</comment>
<feature type="transmembrane region" description="Helical" evidence="6">
    <location>
        <begin position="300"/>
        <end position="321"/>
    </location>
</feature>
<dbReference type="PANTHER" id="PTHR32196:SF72">
    <property type="entry name" value="RIBOSE IMPORT PERMEASE PROTEIN RBSC"/>
    <property type="match status" value="1"/>
</dbReference>
<protein>
    <submittedName>
        <fullName evidence="7">ABC transporter permease</fullName>
    </submittedName>
</protein>
<organism evidence="7 8">
    <name type="scientific">Kocuria sediminis</name>
    <dbReference type="NCBI Taxonomy" id="1038857"/>
    <lineage>
        <taxon>Bacteria</taxon>
        <taxon>Bacillati</taxon>
        <taxon>Actinomycetota</taxon>
        <taxon>Actinomycetes</taxon>
        <taxon>Micrococcales</taxon>
        <taxon>Micrococcaceae</taxon>
        <taxon>Kocuria</taxon>
    </lineage>
</organism>
<accession>A0A6N8GKX8</accession>
<dbReference type="EMBL" id="WOGU01000005">
    <property type="protein sequence ID" value="MUN62897.1"/>
    <property type="molecule type" value="Genomic_DNA"/>
</dbReference>
<evidence type="ECO:0000313" key="8">
    <source>
        <dbReference type="Proteomes" id="UP000436989"/>
    </source>
</evidence>